<dbReference type="Pfam" id="PF03177">
    <property type="entry name" value="Nucleoporin_C"/>
    <property type="match status" value="1"/>
</dbReference>
<accession>A0ABP0EGS4</accession>
<organism evidence="11 12">
    <name type="scientific">[Candida] anglica</name>
    <dbReference type="NCBI Taxonomy" id="148631"/>
    <lineage>
        <taxon>Eukaryota</taxon>
        <taxon>Fungi</taxon>
        <taxon>Dikarya</taxon>
        <taxon>Ascomycota</taxon>
        <taxon>Saccharomycotina</taxon>
        <taxon>Pichiomycetes</taxon>
        <taxon>Debaryomycetaceae</taxon>
        <taxon>Kurtzmaniella</taxon>
    </lineage>
</organism>
<protein>
    <submittedName>
        <fullName evidence="11">Nucleoporin Nup133p</fullName>
    </submittedName>
</protein>
<keyword evidence="6" id="KW-0811">Translocation</keyword>
<sequence length="1136" mass="128166">MPVEQQTLFRARDNGNGSDVTSVSISKDESFQRPVTTGIIELTKNSKYCVSRLPASPSVLGSDSQDTLNGYADHFSNYSLVVSDTTINVWSYKSTDATPLSIQFPVTQSSLPLAILTRPMNATTEDPGLAIIDSTSGHVKFYESVQHAPALGLMNNKSLELTIPLYEDEYITLAENVEPAGIVVATSLKRCVLLSLKDYLSKPKLSVTELLAPQSKGGILSYFTGEKINTNSGVMDEIVSIRSSKLLEQGSIQDIFIQDSVGKFTLIRIQLHRGANGSVYLDKKNSYQQYISTYLERSMEGYLPGKSLNVSVLDLWPLLSHEHVYIALCSVDQPSNDSSLILVTLKIDSTGVLLYGTHKLNPMGGESFSTTTNKPRMFLPSPGTTAFVVIGNSVILTDVNPSYIESRTTVQYYTPRWEDTIRLRSSIQIIGQGYEDQGVNANPAIVLITNDCGVLRIERFSDNDDDDDDEAGDSSNGMLGIQDAEEPISIIKSHIEQAIFYADSSAIEFDLDEDFPEDVVTLAVVQIIDAILDSSSPYLPSFLPSVSDFLVMKSNLYHKLIVYVKKNFELYWGNIVPHIVERLEKTDVAYQLWVYLDGKSHVKYQDILKNVVIGLGDSTSTASDPIRKFFSHDVVRINEVLTKFIVKLSEVDTPLSFLSELLVKTMYDGVFNNEKEYILNESEIQPRQSWIFETDLIIKFEEIFRKVYCNGGDEISTETRKQNVEQLCEVLYYFVTSAVQFMQLHDKDQLREYLLWYNKNKPQWIKALIDRGLYSEAIKICERYHDLSSLVEVLEHRKNTEGDSPQLRAMYDEYFENFGYEFASSLYSYYVKKDEIQALLLGFENYREFAIRYFEENRSKTSKVSWIRYFLDSNFAVGSSTLIESASGTDNSENKELTYSLAKLSAIAAQQNGSTPHLEEIVTDANSNLIQIRIQRDLFTELSKDISGKGDLFSVEYVSKNFRNEQVDYTIFNELLDIPIKLLAQKKSLNSTQLINVLTLIKPSVSSGKNFANALRIASLLTNESTYIQQTRLIWLRLLTLTDEWSSLTDTANRTDESVKHKIANSVLFKTLKLVGVDNNLVDQLNVILQDANNSIEVDEKLAKKSLETLNSFLELYSLQSWVESIKQEVRSSNKV</sequence>
<evidence type="ECO:0000313" key="12">
    <source>
        <dbReference type="Proteomes" id="UP001497600"/>
    </source>
</evidence>
<name>A0ABP0EGS4_9ASCO</name>
<evidence type="ECO:0000259" key="10">
    <source>
        <dbReference type="Pfam" id="PF08801"/>
    </source>
</evidence>
<proteinExistence type="inferred from homology"/>
<dbReference type="Proteomes" id="UP001497600">
    <property type="component" value="Chromosome E"/>
</dbReference>
<evidence type="ECO:0000256" key="3">
    <source>
        <dbReference type="ARBA" id="ARBA00022448"/>
    </source>
</evidence>
<dbReference type="InterPro" id="IPR037624">
    <property type="entry name" value="Nup133-like"/>
</dbReference>
<evidence type="ECO:0000256" key="1">
    <source>
        <dbReference type="ARBA" id="ARBA00004259"/>
    </source>
</evidence>
<evidence type="ECO:0000256" key="7">
    <source>
        <dbReference type="ARBA" id="ARBA00023242"/>
    </source>
</evidence>
<dbReference type="Gene3D" id="2.130.10.10">
    <property type="entry name" value="YVTN repeat-like/Quinoprotein amine dehydrogenase"/>
    <property type="match status" value="1"/>
</dbReference>
<dbReference type="InterPro" id="IPR015943">
    <property type="entry name" value="WD40/YVTN_repeat-like_dom_sf"/>
</dbReference>
<evidence type="ECO:0000313" key="11">
    <source>
        <dbReference type="EMBL" id="CAK7907404.1"/>
    </source>
</evidence>
<reference evidence="11 12" key="1">
    <citation type="submission" date="2024-01" db="EMBL/GenBank/DDBJ databases">
        <authorList>
            <consortium name="Genoscope - CEA"/>
            <person name="William W."/>
        </authorList>
    </citation>
    <scope>NUCLEOTIDE SEQUENCE [LARGE SCALE GENOMIC DNA]</scope>
    <source>
        <strain evidence="11 12">29B2s-10</strain>
    </source>
</reference>
<evidence type="ECO:0000256" key="2">
    <source>
        <dbReference type="ARBA" id="ARBA00005569"/>
    </source>
</evidence>
<keyword evidence="12" id="KW-1185">Reference proteome</keyword>
<keyword evidence="5" id="KW-0653">Protein transport</keyword>
<evidence type="ECO:0000256" key="6">
    <source>
        <dbReference type="ARBA" id="ARBA00023010"/>
    </source>
</evidence>
<keyword evidence="3" id="KW-0813">Transport</keyword>
<feature type="domain" description="Nucleoporin Nup133/Nup155-like C-terminal" evidence="9">
    <location>
        <begin position="720"/>
        <end position="1082"/>
    </location>
</feature>
<gene>
    <name evidence="11" type="primary">NUP133</name>
    <name evidence="11" type="ORF">CAAN4_E05336</name>
</gene>
<evidence type="ECO:0000256" key="5">
    <source>
        <dbReference type="ARBA" id="ARBA00022927"/>
    </source>
</evidence>
<dbReference type="EMBL" id="OZ004257">
    <property type="protein sequence ID" value="CAK7907404.1"/>
    <property type="molecule type" value="Genomic_DNA"/>
</dbReference>
<comment type="subcellular location">
    <subcellularLocation>
        <location evidence="1">Nucleus envelope</location>
    </subcellularLocation>
</comment>
<feature type="region of interest" description="Disordered" evidence="8">
    <location>
        <begin position="460"/>
        <end position="480"/>
    </location>
</feature>
<evidence type="ECO:0000259" key="9">
    <source>
        <dbReference type="Pfam" id="PF03177"/>
    </source>
</evidence>
<keyword evidence="4" id="KW-0509">mRNA transport</keyword>
<feature type="compositionally biased region" description="Acidic residues" evidence="8">
    <location>
        <begin position="463"/>
        <end position="472"/>
    </location>
</feature>
<dbReference type="SUPFAM" id="SSF117289">
    <property type="entry name" value="Nucleoporin domain"/>
    <property type="match status" value="1"/>
</dbReference>
<dbReference type="PANTHER" id="PTHR13405">
    <property type="entry name" value="NUCLEAR PORE COMPLEX PROTEIN NUP133"/>
    <property type="match status" value="1"/>
</dbReference>
<feature type="domain" description="Nucleoporin Nup133/Nup155-like N-terminal" evidence="10">
    <location>
        <begin position="43"/>
        <end position="456"/>
    </location>
</feature>
<comment type="similarity">
    <text evidence="2">Belongs to the nucleoporin Nup133 family.</text>
</comment>
<dbReference type="Gene3D" id="1.20.58.1380">
    <property type="match status" value="1"/>
</dbReference>
<dbReference type="InterPro" id="IPR014908">
    <property type="entry name" value="Nucleoporin_Nup133/Nup155_N"/>
</dbReference>
<dbReference type="PANTHER" id="PTHR13405:SF11">
    <property type="entry name" value="NUCLEAR PORE COMPLEX PROTEIN NUP133"/>
    <property type="match status" value="1"/>
</dbReference>
<dbReference type="Pfam" id="PF08801">
    <property type="entry name" value="Nucleoporin_N"/>
    <property type="match status" value="1"/>
</dbReference>
<evidence type="ECO:0000256" key="8">
    <source>
        <dbReference type="SAM" id="MobiDB-lite"/>
    </source>
</evidence>
<evidence type="ECO:0000256" key="4">
    <source>
        <dbReference type="ARBA" id="ARBA00022816"/>
    </source>
</evidence>
<dbReference type="InterPro" id="IPR007187">
    <property type="entry name" value="Nucleoporin_Nup133/Nup155_C"/>
</dbReference>
<keyword evidence="7" id="KW-0539">Nucleus</keyword>